<accession>A0AAW0KYV1</accession>
<keyword evidence="6" id="KW-1015">Disulfide bond</keyword>
<dbReference type="PANTHER" id="PTHR33136:SF89">
    <property type="entry name" value="PROTEIN RALF-LIKE 19"/>
    <property type="match status" value="1"/>
</dbReference>
<feature type="signal peptide" evidence="7">
    <location>
        <begin position="1"/>
        <end position="20"/>
    </location>
</feature>
<protein>
    <submittedName>
        <fullName evidence="8">Protein ralf-like 19</fullName>
    </submittedName>
</protein>
<dbReference type="GO" id="GO:0005179">
    <property type="term" value="F:hormone activity"/>
    <property type="evidence" value="ECO:0007669"/>
    <property type="project" value="UniProtKB-KW"/>
</dbReference>
<dbReference type="EMBL" id="PKMF04000196">
    <property type="protein sequence ID" value="KAK7843809.1"/>
    <property type="molecule type" value="Genomic_DNA"/>
</dbReference>
<keyword evidence="9" id="KW-1185">Reference proteome</keyword>
<sequence>MEVKACLIILLLALVVVAESTPYIHEASRWGLTKYGTCDGAIGECIGEENEMLMDSHPSRMLRRRRRQRFISYGALRANSVPCGRRGHSYYNCNRRHRANPYRRGCNIITHCARITGG</sequence>
<comment type="similarity">
    <text evidence="2">Belongs to the plant rapid alkalinization factor (RALF) family.</text>
</comment>
<dbReference type="Proteomes" id="UP000237347">
    <property type="component" value="Unassembled WGS sequence"/>
</dbReference>
<dbReference type="GO" id="GO:0040008">
    <property type="term" value="P:regulation of growth"/>
    <property type="evidence" value="ECO:0007669"/>
    <property type="project" value="UniProtKB-ARBA"/>
</dbReference>
<evidence type="ECO:0000256" key="7">
    <source>
        <dbReference type="SAM" id="SignalP"/>
    </source>
</evidence>
<gene>
    <name evidence="8" type="primary">RALFL19_0</name>
    <name evidence="8" type="ORF">CFP56_011937</name>
</gene>
<comment type="caution">
    <text evidence="8">The sequence shown here is derived from an EMBL/GenBank/DDBJ whole genome shotgun (WGS) entry which is preliminary data.</text>
</comment>
<organism evidence="8 9">
    <name type="scientific">Quercus suber</name>
    <name type="common">Cork oak</name>
    <dbReference type="NCBI Taxonomy" id="58331"/>
    <lineage>
        <taxon>Eukaryota</taxon>
        <taxon>Viridiplantae</taxon>
        <taxon>Streptophyta</taxon>
        <taxon>Embryophyta</taxon>
        <taxon>Tracheophyta</taxon>
        <taxon>Spermatophyta</taxon>
        <taxon>Magnoliopsida</taxon>
        <taxon>eudicotyledons</taxon>
        <taxon>Gunneridae</taxon>
        <taxon>Pentapetalae</taxon>
        <taxon>rosids</taxon>
        <taxon>fabids</taxon>
        <taxon>Fagales</taxon>
        <taxon>Fagaceae</taxon>
        <taxon>Quercus</taxon>
    </lineage>
</organism>
<dbReference type="InterPro" id="IPR008801">
    <property type="entry name" value="RALF"/>
</dbReference>
<dbReference type="PANTHER" id="PTHR33136">
    <property type="entry name" value="RAPID ALKALINIZATION FACTOR-LIKE"/>
    <property type="match status" value="1"/>
</dbReference>
<evidence type="ECO:0000313" key="9">
    <source>
        <dbReference type="Proteomes" id="UP000237347"/>
    </source>
</evidence>
<reference evidence="8 9" key="1">
    <citation type="journal article" date="2018" name="Sci. Data">
        <title>The draft genome sequence of cork oak.</title>
        <authorList>
            <person name="Ramos A.M."/>
            <person name="Usie A."/>
            <person name="Barbosa P."/>
            <person name="Barros P.M."/>
            <person name="Capote T."/>
            <person name="Chaves I."/>
            <person name="Simoes F."/>
            <person name="Abreu I."/>
            <person name="Carrasquinho I."/>
            <person name="Faro C."/>
            <person name="Guimaraes J.B."/>
            <person name="Mendonca D."/>
            <person name="Nobrega F."/>
            <person name="Rodrigues L."/>
            <person name="Saibo N.J.M."/>
            <person name="Varela M.C."/>
            <person name="Egas C."/>
            <person name="Matos J."/>
            <person name="Miguel C.M."/>
            <person name="Oliveira M.M."/>
            <person name="Ricardo C.P."/>
            <person name="Goncalves S."/>
        </authorList>
    </citation>
    <scope>NUCLEOTIDE SEQUENCE [LARGE SCALE GENOMIC DNA]</scope>
    <source>
        <strain evidence="9">cv. HL8</strain>
    </source>
</reference>
<feature type="chain" id="PRO_5043474696" evidence="7">
    <location>
        <begin position="21"/>
        <end position="118"/>
    </location>
</feature>
<dbReference type="AlphaFoldDB" id="A0AAW0KYV1"/>
<dbReference type="GO" id="GO:0009506">
    <property type="term" value="C:plasmodesma"/>
    <property type="evidence" value="ECO:0007669"/>
    <property type="project" value="TreeGrafter"/>
</dbReference>
<dbReference type="GO" id="GO:0019722">
    <property type="term" value="P:calcium-mediated signaling"/>
    <property type="evidence" value="ECO:0007669"/>
    <property type="project" value="TreeGrafter"/>
</dbReference>
<evidence type="ECO:0000256" key="3">
    <source>
        <dbReference type="ARBA" id="ARBA00022525"/>
    </source>
</evidence>
<dbReference type="GO" id="GO:0005576">
    <property type="term" value="C:extracellular region"/>
    <property type="evidence" value="ECO:0007669"/>
    <property type="project" value="UniProtKB-SubCell"/>
</dbReference>
<evidence type="ECO:0000256" key="2">
    <source>
        <dbReference type="ARBA" id="ARBA00009178"/>
    </source>
</evidence>
<evidence type="ECO:0000256" key="1">
    <source>
        <dbReference type="ARBA" id="ARBA00004613"/>
    </source>
</evidence>
<keyword evidence="3" id="KW-0964">Secreted</keyword>
<evidence type="ECO:0000256" key="5">
    <source>
        <dbReference type="ARBA" id="ARBA00022729"/>
    </source>
</evidence>
<keyword evidence="5 7" id="KW-0732">Signal</keyword>
<evidence type="ECO:0000313" key="8">
    <source>
        <dbReference type="EMBL" id="KAK7843809.1"/>
    </source>
</evidence>
<comment type="subcellular location">
    <subcellularLocation>
        <location evidence="1">Secreted</location>
    </subcellularLocation>
</comment>
<evidence type="ECO:0000256" key="4">
    <source>
        <dbReference type="ARBA" id="ARBA00022702"/>
    </source>
</evidence>
<dbReference type="Pfam" id="PF05498">
    <property type="entry name" value="RALF"/>
    <property type="match status" value="1"/>
</dbReference>
<keyword evidence="4" id="KW-0372">Hormone</keyword>
<name>A0AAW0KYV1_QUESU</name>
<evidence type="ECO:0000256" key="6">
    <source>
        <dbReference type="ARBA" id="ARBA00023157"/>
    </source>
</evidence>
<proteinExistence type="inferred from homology"/>